<dbReference type="RefSeq" id="WP_287273449.1">
    <property type="nucleotide sequence ID" value="NZ_JAMYMY010000005.1"/>
</dbReference>
<dbReference type="EMBL" id="JAMYPJ010000006">
    <property type="protein sequence ID" value="MER8932589.1"/>
    <property type="molecule type" value="Genomic_DNA"/>
</dbReference>
<organism evidence="1 2">
    <name type="scientific">Mesorhizobium opportunistum</name>
    <dbReference type="NCBI Taxonomy" id="593909"/>
    <lineage>
        <taxon>Bacteria</taxon>
        <taxon>Pseudomonadati</taxon>
        <taxon>Pseudomonadota</taxon>
        <taxon>Alphaproteobacteria</taxon>
        <taxon>Hyphomicrobiales</taxon>
        <taxon>Phyllobacteriaceae</taxon>
        <taxon>Mesorhizobium</taxon>
    </lineage>
</organism>
<reference evidence="1 2" key="1">
    <citation type="journal article" date="2024" name="Proc. Natl. Acad. Sci. U.S.A.">
        <title>The evolutionary genomics of adaptation to stress in wild rhizobium bacteria.</title>
        <authorList>
            <person name="Kehlet-Delgado H."/>
            <person name="Montoya A.P."/>
            <person name="Jensen K.T."/>
            <person name="Wendlandt C.E."/>
            <person name="Dexheimer C."/>
            <person name="Roberts M."/>
            <person name="Torres Martinez L."/>
            <person name="Friesen M.L."/>
            <person name="Griffitts J.S."/>
            <person name="Porter S.S."/>
        </authorList>
    </citation>
    <scope>NUCLEOTIDE SEQUENCE [LARGE SCALE GENOMIC DNA]</scope>
    <source>
        <strain evidence="1 2">M0729</strain>
    </source>
</reference>
<keyword evidence="2" id="KW-1185">Reference proteome</keyword>
<comment type="caution">
    <text evidence="1">The sequence shown here is derived from an EMBL/GenBank/DDBJ whole genome shotgun (WGS) entry which is preliminary data.</text>
</comment>
<accession>A0ABV1YBS7</accession>
<protein>
    <submittedName>
        <fullName evidence="1">Uncharacterized protein</fullName>
    </submittedName>
</protein>
<proteinExistence type="predicted"/>
<evidence type="ECO:0000313" key="1">
    <source>
        <dbReference type="EMBL" id="MER8932589.1"/>
    </source>
</evidence>
<sequence length="175" mass="18853">MSKRLAAGVERIGHFIAARRHWKKFDLGAVAIEVPSDWGNVEVTPGGYVVHNRAACARVDGDAVWYSSAIELHIGSALQRPHQANAAFAYRHRVFASASGPVRLTLAIARGVGRAQRKIAFQVLERADARSGLDLFCKDALTAPATDLAPLTHDRVAVIHSLPIKVNPLPGAARP</sequence>
<name>A0ABV1YBS7_9HYPH</name>
<dbReference type="Proteomes" id="UP001464387">
    <property type="component" value="Unassembled WGS sequence"/>
</dbReference>
<evidence type="ECO:0000313" key="2">
    <source>
        <dbReference type="Proteomes" id="UP001464387"/>
    </source>
</evidence>
<gene>
    <name evidence="1" type="ORF">NKI33_06395</name>
</gene>